<dbReference type="FunFam" id="1.10.630.10:FF:000238">
    <property type="entry name" value="Cytochrome P450 2A6"/>
    <property type="match status" value="1"/>
</dbReference>
<dbReference type="AlphaFoldDB" id="A0AAV7AZT6"/>
<dbReference type="Gene3D" id="1.10.630.10">
    <property type="entry name" value="Cytochrome P450"/>
    <property type="match status" value="1"/>
</dbReference>
<dbReference type="GO" id="GO:0005789">
    <property type="term" value="C:endoplasmic reticulum membrane"/>
    <property type="evidence" value="ECO:0007669"/>
    <property type="project" value="UniProtKB-SubCell"/>
</dbReference>
<proteinExistence type="inferred from homology"/>
<dbReference type="PANTHER" id="PTHR24300">
    <property type="entry name" value="CYTOCHROME P450 508A4-RELATED"/>
    <property type="match status" value="1"/>
</dbReference>
<dbReference type="GO" id="GO:0006805">
    <property type="term" value="P:xenobiotic metabolic process"/>
    <property type="evidence" value="ECO:0007669"/>
    <property type="project" value="TreeGrafter"/>
</dbReference>
<dbReference type="PRINTS" id="PR00463">
    <property type="entry name" value="EP450I"/>
</dbReference>
<evidence type="ECO:0000256" key="12">
    <source>
        <dbReference type="ARBA" id="ARBA00023136"/>
    </source>
</evidence>
<dbReference type="PRINTS" id="PR01684">
    <property type="entry name" value="EP450ICYP2A"/>
</dbReference>
<evidence type="ECO:0008006" key="18">
    <source>
        <dbReference type="Google" id="ProtNLM"/>
    </source>
</evidence>
<dbReference type="GO" id="GO:0020037">
    <property type="term" value="F:heme binding"/>
    <property type="evidence" value="ECO:0007669"/>
    <property type="project" value="InterPro"/>
</dbReference>
<dbReference type="GO" id="GO:0019373">
    <property type="term" value="P:epoxygenase P450 pathway"/>
    <property type="evidence" value="ECO:0007669"/>
    <property type="project" value="TreeGrafter"/>
</dbReference>
<keyword evidence="17" id="KW-1185">Reference proteome</keyword>
<evidence type="ECO:0000256" key="8">
    <source>
        <dbReference type="ARBA" id="ARBA00022848"/>
    </source>
</evidence>
<dbReference type="CDD" id="cd11026">
    <property type="entry name" value="CYP2"/>
    <property type="match status" value="1"/>
</dbReference>
<dbReference type="GO" id="GO:0008392">
    <property type="term" value="F:arachidonate epoxygenase activity"/>
    <property type="evidence" value="ECO:0007669"/>
    <property type="project" value="TreeGrafter"/>
</dbReference>
<evidence type="ECO:0000256" key="15">
    <source>
        <dbReference type="SAM" id="Phobius"/>
    </source>
</evidence>
<comment type="cofactor">
    <cofactor evidence="1 13">
        <name>heme</name>
        <dbReference type="ChEBI" id="CHEBI:30413"/>
    </cofactor>
</comment>
<accession>A0AAV7AZT6</accession>
<evidence type="ECO:0000256" key="2">
    <source>
        <dbReference type="ARBA" id="ARBA00004174"/>
    </source>
</evidence>
<evidence type="ECO:0000256" key="1">
    <source>
        <dbReference type="ARBA" id="ARBA00001971"/>
    </source>
</evidence>
<sequence>MEALVLYLGLFLLISLLITTWRIHRRRLSLPPGPAPLPFLGNLFQGSFVLYESYLKLSKEYGPVFTVWLGNSPVVVLCGYSVVKDALVNNSHRFGDRGYLPITGRMANGYGIISTNGERWRHTRRFAVTVLRNFGMGKRSMEQRVQEESENLLKAMEAECGEPFNPQAVLGWAVNNVINLVVFGKRWDYKDETFLKLLNVTNDLFNFVRSPLGAAYVAFERIMKHLPGRHQKVFQECEGMKSFIREQIESHRKTLNPDLPQDFIDCFLIRAKQENEMNCEEFSVDNLVVTAFELFIAGTETTLNTLHFSLLLMIQNPHIQEKVQKEIDTVVGPSRKPAISDRSRMPYTNAVIHEIMRYLDIVPMALAHKVSGDTIFKGFMIPKGTTVLPMLGSILSDPECWKSPWDFNPENFLDQSGLFCTNDAWMPFSAGKRLCPGEGLARMEIFLFLTALLHKFTFKPANPSDTYDLCTSRRAFRKTGLSYYLRAYPRT</sequence>
<feature type="binding site" description="axial binding residue" evidence="13">
    <location>
        <position position="435"/>
    </location>
    <ligand>
        <name>heme</name>
        <dbReference type="ChEBI" id="CHEBI:30413"/>
    </ligand>
    <ligandPart>
        <name>Fe</name>
        <dbReference type="ChEBI" id="CHEBI:18248"/>
    </ligandPart>
</feature>
<keyword evidence="8" id="KW-0492">Microsome</keyword>
<dbReference type="Proteomes" id="UP000824782">
    <property type="component" value="Unassembled WGS sequence"/>
</dbReference>
<gene>
    <name evidence="16" type="ORF">GDO81_012624</name>
</gene>
<dbReference type="PANTHER" id="PTHR24300:SF398">
    <property type="entry name" value="CYTOCHROME P450, FAMILY 2, SUBFAMILY C, POLYPEPTIDE 8"/>
    <property type="match status" value="1"/>
</dbReference>
<keyword evidence="11 14" id="KW-0503">Monooxygenase</keyword>
<dbReference type="InterPro" id="IPR001128">
    <property type="entry name" value="Cyt_P450"/>
</dbReference>
<keyword evidence="12 15" id="KW-0472">Membrane</keyword>
<protein>
    <recommendedName>
        <fullName evidence="18">Cytochrome P450</fullName>
    </recommendedName>
</protein>
<keyword evidence="15" id="KW-0812">Transmembrane</keyword>
<evidence type="ECO:0000256" key="7">
    <source>
        <dbReference type="ARBA" id="ARBA00022824"/>
    </source>
</evidence>
<dbReference type="PROSITE" id="PS00086">
    <property type="entry name" value="CYTOCHROME_P450"/>
    <property type="match status" value="1"/>
</dbReference>
<evidence type="ECO:0000256" key="4">
    <source>
        <dbReference type="ARBA" id="ARBA00010617"/>
    </source>
</evidence>
<evidence type="ECO:0000313" key="16">
    <source>
        <dbReference type="EMBL" id="KAG8564905.1"/>
    </source>
</evidence>
<keyword evidence="7" id="KW-0256">Endoplasmic reticulum</keyword>
<evidence type="ECO:0000256" key="6">
    <source>
        <dbReference type="ARBA" id="ARBA00022723"/>
    </source>
</evidence>
<comment type="caution">
    <text evidence="16">The sequence shown here is derived from an EMBL/GenBank/DDBJ whole genome shotgun (WGS) entry which is preliminary data.</text>
</comment>
<evidence type="ECO:0000256" key="3">
    <source>
        <dbReference type="ARBA" id="ARBA00004406"/>
    </source>
</evidence>
<evidence type="ECO:0000256" key="13">
    <source>
        <dbReference type="PIRSR" id="PIRSR602401-1"/>
    </source>
</evidence>
<keyword evidence="9 14" id="KW-0560">Oxidoreductase</keyword>
<dbReference type="InterPro" id="IPR002401">
    <property type="entry name" value="Cyt_P450_E_grp-I"/>
</dbReference>
<name>A0AAV7AZT6_ENGPU</name>
<keyword evidence="5 13" id="KW-0349">Heme</keyword>
<dbReference type="GO" id="GO:0016712">
    <property type="term" value="F:oxidoreductase activity, acting on paired donors, with incorporation or reduction of molecular oxygen, reduced flavin or flavoprotein as one donor, and incorporation of one atom of oxygen"/>
    <property type="evidence" value="ECO:0007669"/>
    <property type="project" value="InterPro"/>
</dbReference>
<dbReference type="InterPro" id="IPR017972">
    <property type="entry name" value="Cyt_P450_CS"/>
</dbReference>
<organism evidence="16 17">
    <name type="scientific">Engystomops pustulosus</name>
    <name type="common">Tungara frog</name>
    <name type="synonym">Physalaemus pustulosus</name>
    <dbReference type="NCBI Taxonomy" id="76066"/>
    <lineage>
        <taxon>Eukaryota</taxon>
        <taxon>Metazoa</taxon>
        <taxon>Chordata</taxon>
        <taxon>Craniata</taxon>
        <taxon>Vertebrata</taxon>
        <taxon>Euteleostomi</taxon>
        <taxon>Amphibia</taxon>
        <taxon>Batrachia</taxon>
        <taxon>Anura</taxon>
        <taxon>Neobatrachia</taxon>
        <taxon>Hyloidea</taxon>
        <taxon>Leptodactylidae</taxon>
        <taxon>Leiuperinae</taxon>
        <taxon>Engystomops</taxon>
    </lineage>
</organism>
<dbReference type="InterPro" id="IPR050182">
    <property type="entry name" value="Cytochrome_P450_fam2"/>
</dbReference>
<comment type="similarity">
    <text evidence="4 14">Belongs to the cytochrome P450 family.</text>
</comment>
<dbReference type="EMBL" id="WNYA01000006">
    <property type="protein sequence ID" value="KAG8564905.1"/>
    <property type="molecule type" value="Genomic_DNA"/>
</dbReference>
<keyword evidence="10 13" id="KW-0408">Iron</keyword>
<reference evidence="16" key="1">
    <citation type="thesis" date="2020" institute="ProQuest LLC" country="789 East Eisenhower Parkway, Ann Arbor, MI, USA">
        <title>Comparative Genomics and Chromosome Evolution.</title>
        <authorList>
            <person name="Mudd A.B."/>
        </authorList>
    </citation>
    <scope>NUCLEOTIDE SEQUENCE</scope>
    <source>
        <strain evidence="16">237g6f4</strain>
        <tissue evidence="16">Blood</tissue>
    </source>
</reference>
<evidence type="ECO:0000256" key="10">
    <source>
        <dbReference type="ARBA" id="ARBA00023004"/>
    </source>
</evidence>
<evidence type="ECO:0000256" key="11">
    <source>
        <dbReference type="ARBA" id="ARBA00023033"/>
    </source>
</evidence>
<dbReference type="Pfam" id="PF00067">
    <property type="entry name" value="p450"/>
    <property type="match status" value="1"/>
</dbReference>
<dbReference type="GO" id="GO:0005506">
    <property type="term" value="F:iron ion binding"/>
    <property type="evidence" value="ECO:0007669"/>
    <property type="project" value="InterPro"/>
</dbReference>
<evidence type="ECO:0000256" key="5">
    <source>
        <dbReference type="ARBA" id="ARBA00022617"/>
    </source>
</evidence>
<keyword evidence="6 13" id="KW-0479">Metal-binding</keyword>
<dbReference type="PRINTS" id="PR00385">
    <property type="entry name" value="P450"/>
</dbReference>
<feature type="transmembrane region" description="Helical" evidence="15">
    <location>
        <begin position="6"/>
        <end position="23"/>
    </location>
</feature>
<dbReference type="SUPFAM" id="SSF48264">
    <property type="entry name" value="Cytochrome P450"/>
    <property type="match status" value="1"/>
</dbReference>
<comment type="subcellular location">
    <subcellularLocation>
        <location evidence="3">Endoplasmic reticulum membrane</location>
        <topology evidence="3">Peripheral membrane protein</topology>
    </subcellularLocation>
    <subcellularLocation>
        <location evidence="2">Microsome membrane</location>
        <topology evidence="2">Peripheral membrane protein</topology>
    </subcellularLocation>
</comment>
<dbReference type="InterPro" id="IPR036396">
    <property type="entry name" value="Cyt_P450_sf"/>
</dbReference>
<dbReference type="InterPro" id="IPR008067">
    <property type="entry name" value="Cyt_P450_E_grp-I_CYP2A-like"/>
</dbReference>
<evidence type="ECO:0000313" key="17">
    <source>
        <dbReference type="Proteomes" id="UP000824782"/>
    </source>
</evidence>
<evidence type="ECO:0000256" key="14">
    <source>
        <dbReference type="RuleBase" id="RU000461"/>
    </source>
</evidence>
<keyword evidence="15" id="KW-1133">Transmembrane helix</keyword>
<evidence type="ECO:0000256" key="9">
    <source>
        <dbReference type="ARBA" id="ARBA00023002"/>
    </source>
</evidence>